<dbReference type="InterPro" id="IPR007848">
    <property type="entry name" value="Small_mtfrase_dom"/>
</dbReference>
<dbReference type="Gene3D" id="1.10.8.10">
    <property type="entry name" value="DNA helicase RuvA subunit, C-terminal domain"/>
    <property type="match status" value="1"/>
</dbReference>
<evidence type="ECO:0000259" key="6">
    <source>
        <dbReference type="Pfam" id="PF05175"/>
    </source>
</evidence>
<dbReference type="CDD" id="cd02440">
    <property type="entry name" value="AdoMet_MTases"/>
    <property type="match status" value="1"/>
</dbReference>
<feature type="domain" description="Methyltransferase small" evidence="6">
    <location>
        <begin position="116"/>
        <end position="198"/>
    </location>
</feature>
<feature type="binding site" evidence="5">
    <location>
        <position position="146"/>
    </location>
    <ligand>
        <name>S-adenosyl-L-methionine</name>
        <dbReference type="ChEBI" id="CHEBI:59789"/>
    </ligand>
</feature>
<dbReference type="InterPro" id="IPR019874">
    <property type="entry name" value="RF_methyltr_PrmC"/>
</dbReference>
<evidence type="ECO:0000256" key="4">
    <source>
        <dbReference type="ARBA" id="ARBA00048391"/>
    </source>
</evidence>
<dbReference type="Pfam" id="PF05175">
    <property type="entry name" value="MTS"/>
    <property type="match status" value="1"/>
</dbReference>
<dbReference type="GO" id="GO:0102559">
    <property type="term" value="F:peptide chain release factor N(5)-glutamine methyltransferase activity"/>
    <property type="evidence" value="ECO:0007669"/>
    <property type="project" value="UniProtKB-EC"/>
</dbReference>
<feature type="binding site" evidence="5">
    <location>
        <begin position="194"/>
        <end position="197"/>
    </location>
    <ligand>
        <name>substrate</name>
    </ligand>
</feature>
<organism evidence="8 9">
    <name type="scientific">Bacillus weihaiensis</name>
    <dbReference type="NCBI Taxonomy" id="1547283"/>
    <lineage>
        <taxon>Bacteria</taxon>
        <taxon>Bacillati</taxon>
        <taxon>Bacillota</taxon>
        <taxon>Bacilli</taxon>
        <taxon>Bacillales</taxon>
        <taxon>Bacillaceae</taxon>
        <taxon>Bacillus</taxon>
    </lineage>
</organism>
<sequence length="292" mass="32667">MKYIFEALNWASSFLKEAGRDENAGELLLRHQVNMERSTLLSNLRMVLSDEQILAFEKSVKAHVDGVPVQHLIGYEEFYGRRFKVNKEVLIPRPETEELVEGILVRARDLFKGQDQIELVDIGTGSGAIAITLSLENHSFVVRAVDIAAESIEVARENATLLGADVEFLHGDLLEPITYQKVATGRKIDILVSNPPYIPDWEIETLSTVVKDYEPLRALAGGEDGLDFYRRIITDMKEVVNPTALIAFEIGAGQGEDVKHLLQQAFPEAEVEIAYDINGKDRMVFGVLDSRN</sequence>
<dbReference type="NCBIfam" id="TIGR00536">
    <property type="entry name" value="hemK_fam"/>
    <property type="match status" value="1"/>
</dbReference>
<dbReference type="InterPro" id="IPR002052">
    <property type="entry name" value="DNA_methylase_N6_adenine_CS"/>
</dbReference>
<dbReference type="PANTHER" id="PTHR18895:SF74">
    <property type="entry name" value="MTRF1L RELEASE FACTOR GLUTAMINE METHYLTRANSFERASE"/>
    <property type="match status" value="1"/>
</dbReference>
<evidence type="ECO:0000256" key="2">
    <source>
        <dbReference type="ARBA" id="ARBA00022679"/>
    </source>
</evidence>
<dbReference type="GO" id="GO:0003676">
    <property type="term" value="F:nucleic acid binding"/>
    <property type="evidence" value="ECO:0007669"/>
    <property type="project" value="InterPro"/>
</dbReference>
<comment type="caution">
    <text evidence="5">Lacks conserved residue(s) required for the propagation of feature annotation.</text>
</comment>
<dbReference type="Pfam" id="PF17827">
    <property type="entry name" value="PrmC_N"/>
    <property type="match status" value="1"/>
</dbReference>
<dbReference type="InterPro" id="IPR040758">
    <property type="entry name" value="PrmC_N"/>
</dbReference>
<dbReference type="PANTHER" id="PTHR18895">
    <property type="entry name" value="HEMK METHYLTRANSFERASE"/>
    <property type="match status" value="1"/>
</dbReference>
<dbReference type="NCBIfam" id="TIGR03534">
    <property type="entry name" value="RF_mod_PrmC"/>
    <property type="match status" value="1"/>
</dbReference>
<keyword evidence="9" id="KW-1185">Reference proteome</keyword>
<protein>
    <recommendedName>
        <fullName evidence="5">Release factor glutamine methyltransferase</fullName>
        <shortName evidence="5">RF MTase</shortName>
        <ecNumber evidence="5">2.1.1.297</ecNumber>
    </recommendedName>
    <alternativeName>
        <fullName evidence="5">N5-glutamine methyltransferase PrmC</fullName>
    </alternativeName>
    <alternativeName>
        <fullName evidence="5">Protein-(glutamine-N5) MTase PrmC</fullName>
    </alternativeName>
    <alternativeName>
        <fullName evidence="5">Protein-glutamine N-methyltransferase PrmC</fullName>
    </alternativeName>
</protein>
<dbReference type="Gene3D" id="3.40.50.150">
    <property type="entry name" value="Vaccinia Virus protein VP39"/>
    <property type="match status" value="1"/>
</dbReference>
<keyword evidence="3 5" id="KW-0949">S-adenosyl-L-methionine</keyword>
<name>A0A1L3MM38_9BACI</name>
<dbReference type="SUPFAM" id="SSF53335">
    <property type="entry name" value="S-adenosyl-L-methionine-dependent methyltransferases"/>
    <property type="match status" value="1"/>
</dbReference>
<dbReference type="EMBL" id="CP016020">
    <property type="protein sequence ID" value="APH03372.1"/>
    <property type="molecule type" value="Genomic_DNA"/>
</dbReference>
<feature type="binding site" evidence="5">
    <location>
        <position position="194"/>
    </location>
    <ligand>
        <name>S-adenosyl-L-methionine</name>
        <dbReference type="ChEBI" id="CHEBI:59789"/>
    </ligand>
</feature>
<dbReference type="InterPro" id="IPR050320">
    <property type="entry name" value="N5-glutamine_MTase"/>
</dbReference>
<evidence type="ECO:0000256" key="1">
    <source>
        <dbReference type="ARBA" id="ARBA00022603"/>
    </source>
</evidence>
<evidence type="ECO:0000256" key="5">
    <source>
        <dbReference type="HAMAP-Rule" id="MF_02126"/>
    </source>
</evidence>
<dbReference type="KEGG" id="bwh:A9C19_00605"/>
<dbReference type="HAMAP" id="MF_02126">
    <property type="entry name" value="RF_methyltr_PrmC"/>
    <property type="match status" value="1"/>
</dbReference>
<dbReference type="InterPro" id="IPR029063">
    <property type="entry name" value="SAM-dependent_MTases_sf"/>
</dbReference>
<dbReference type="GO" id="GO:0032259">
    <property type="term" value="P:methylation"/>
    <property type="evidence" value="ECO:0007669"/>
    <property type="project" value="UniProtKB-KW"/>
</dbReference>
<feature type="binding site" evidence="5">
    <location>
        <begin position="123"/>
        <end position="127"/>
    </location>
    <ligand>
        <name>S-adenosyl-L-methionine</name>
        <dbReference type="ChEBI" id="CHEBI:59789"/>
    </ligand>
</feature>
<feature type="domain" description="Release factor glutamine methyltransferase N-terminal" evidence="7">
    <location>
        <begin position="6"/>
        <end position="74"/>
    </location>
</feature>
<accession>A0A1L3MM38</accession>
<dbReference type="AlphaFoldDB" id="A0A1L3MM38"/>
<dbReference type="EC" id="2.1.1.297" evidence="5"/>
<evidence type="ECO:0000313" key="8">
    <source>
        <dbReference type="EMBL" id="APH03372.1"/>
    </source>
</evidence>
<gene>
    <name evidence="5" type="primary">prmC</name>
    <name evidence="8" type="ORF">A9C19_00605</name>
</gene>
<evidence type="ECO:0000259" key="7">
    <source>
        <dbReference type="Pfam" id="PF17827"/>
    </source>
</evidence>
<evidence type="ECO:0000313" key="9">
    <source>
        <dbReference type="Proteomes" id="UP000181936"/>
    </source>
</evidence>
<dbReference type="Proteomes" id="UP000181936">
    <property type="component" value="Chromosome"/>
</dbReference>
<comment type="function">
    <text evidence="5">Methylates the class 1 translation termination release factors RF1/PrfA and RF2/PrfB on the glutamine residue of the universally conserved GGQ motif.</text>
</comment>
<comment type="similarity">
    <text evidence="5">Belongs to the protein N5-glutamine methyltransferase family. PrmC subfamily.</text>
</comment>
<dbReference type="OrthoDB" id="9800643at2"/>
<dbReference type="InterPro" id="IPR004556">
    <property type="entry name" value="HemK-like"/>
</dbReference>
<comment type="catalytic activity">
    <reaction evidence="4 5">
        <text>L-glutaminyl-[peptide chain release factor] + S-adenosyl-L-methionine = N(5)-methyl-L-glutaminyl-[peptide chain release factor] + S-adenosyl-L-homocysteine + H(+)</text>
        <dbReference type="Rhea" id="RHEA:42896"/>
        <dbReference type="Rhea" id="RHEA-COMP:10271"/>
        <dbReference type="Rhea" id="RHEA-COMP:10272"/>
        <dbReference type="ChEBI" id="CHEBI:15378"/>
        <dbReference type="ChEBI" id="CHEBI:30011"/>
        <dbReference type="ChEBI" id="CHEBI:57856"/>
        <dbReference type="ChEBI" id="CHEBI:59789"/>
        <dbReference type="ChEBI" id="CHEBI:61891"/>
        <dbReference type="EC" id="2.1.1.297"/>
    </reaction>
</comment>
<evidence type="ECO:0000256" key="3">
    <source>
        <dbReference type="ARBA" id="ARBA00022691"/>
    </source>
</evidence>
<dbReference type="PROSITE" id="PS00092">
    <property type="entry name" value="N6_MTASE"/>
    <property type="match status" value="1"/>
</dbReference>
<proteinExistence type="inferred from homology"/>
<dbReference type="STRING" id="1547283.A9C19_00605"/>
<reference evidence="8 9" key="1">
    <citation type="journal article" date="2016" name="Sci. Rep.">
        <title>Complete genome sequence and transcriptomic analysis of a novel marine strain Bacillus weihaiensis reveals the mechanism of brown algae degradation.</title>
        <authorList>
            <person name="Zhu Y."/>
            <person name="Chen P."/>
            <person name="Bao Y."/>
            <person name="Men Y."/>
            <person name="Zeng Y."/>
            <person name="Yang J."/>
            <person name="Sun J."/>
            <person name="Sun Y."/>
        </authorList>
    </citation>
    <scope>NUCLEOTIDE SEQUENCE [LARGE SCALE GENOMIC DNA]</scope>
    <source>
        <strain evidence="8 9">Alg07</strain>
    </source>
</reference>
<keyword evidence="1 5" id="KW-0489">Methyltransferase</keyword>
<keyword evidence="2 5" id="KW-0808">Transferase</keyword>
<dbReference type="RefSeq" id="WP_072578155.1">
    <property type="nucleotide sequence ID" value="NZ_CP016020.1"/>
</dbReference>